<dbReference type="Gramene" id="RZC75129">
    <property type="protein sequence ID" value="RZC75129"/>
    <property type="gene ID" value="C5167_050606"/>
</dbReference>
<proteinExistence type="predicted"/>
<keyword evidence="3" id="KW-1185">Reference proteome</keyword>
<name>A0A4Y7KT35_PAPSO</name>
<dbReference type="Proteomes" id="UP000316621">
    <property type="component" value="Chromosome 8"/>
</dbReference>
<dbReference type="InterPro" id="IPR029480">
    <property type="entry name" value="Transpos_assoc"/>
</dbReference>
<gene>
    <name evidence="2" type="ORF">C5167_050606</name>
</gene>
<accession>A0A4Y7KT35</accession>
<evidence type="ECO:0000313" key="3">
    <source>
        <dbReference type="Proteomes" id="UP000316621"/>
    </source>
</evidence>
<sequence length="270" mass="30238">VHIAGVGDWVHFIAESFSGLHAHNHPSLLTYKVSLCKTMDKSWVHKARWGKEYEDGVRLFLDHAFEKGVVTEDSKIKCPSRKCNNVNYKVRSEIFSDLILHGMMRNYTTWFHHGESLSSMVSSSIAPHDTCFEVRNNNDERPGDDLFGMLRAVCGIPMRDDEGMDDRGDGEGGRNDAFAVVMGPDRRGRVRCFGSTVKPKQFWGESSSSSKVVQIDRGKCNAQTKGCRIGGSSCSITTKSEQRRTPGNVTWKGARRVSCQILTDDTQMIK</sequence>
<evidence type="ECO:0000313" key="2">
    <source>
        <dbReference type="EMBL" id="RZC75129.1"/>
    </source>
</evidence>
<reference evidence="2 3" key="1">
    <citation type="journal article" date="2018" name="Science">
        <title>The opium poppy genome and morphinan production.</title>
        <authorList>
            <person name="Guo L."/>
            <person name="Winzer T."/>
            <person name="Yang X."/>
            <person name="Li Y."/>
            <person name="Ning Z."/>
            <person name="He Z."/>
            <person name="Teodor R."/>
            <person name="Lu Y."/>
            <person name="Bowser T.A."/>
            <person name="Graham I.A."/>
            <person name="Ye K."/>
        </authorList>
    </citation>
    <scope>NUCLEOTIDE SEQUENCE [LARGE SCALE GENOMIC DNA]</scope>
    <source>
        <strain evidence="3">cv. HN1</strain>
        <tissue evidence="2">Leaves</tissue>
    </source>
</reference>
<dbReference type="EMBL" id="CM010722">
    <property type="protein sequence ID" value="RZC75129.1"/>
    <property type="molecule type" value="Genomic_DNA"/>
</dbReference>
<feature type="non-terminal residue" evidence="2">
    <location>
        <position position="1"/>
    </location>
</feature>
<dbReference type="Pfam" id="PF13963">
    <property type="entry name" value="Transpos_assoc"/>
    <property type="match status" value="1"/>
</dbReference>
<evidence type="ECO:0000259" key="1">
    <source>
        <dbReference type="Pfam" id="PF13963"/>
    </source>
</evidence>
<dbReference type="AlphaFoldDB" id="A0A4Y7KT35"/>
<feature type="domain" description="Transposase-associated" evidence="1">
    <location>
        <begin position="41"/>
        <end position="115"/>
    </location>
</feature>
<organism evidence="2 3">
    <name type="scientific">Papaver somniferum</name>
    <name type="common">Opium poppy</name>
    <dbReference type="NCBI Taxonomy" id="3469"/>
    <lineage>
        <taxon>Eukaryota</taxon>
        <taxon>Viridiplantae</taxon>
        <taxon>Streptophyta</taxon>
        <taxon>Embryophyta</taxon>
        <taxon>Tracheophyta</taxon>
        <taxon>Spermatophyta</taxon>
        <taxon>Magnoliopsida</taxon>
        <taxon>Ranunculales</taxon>
        <taxon>Papaveraceae</taxon>
        <taxon>Papaveroideae</taxon>
        <taxon>Papaver</taxon>
    </lineage>
</organism>
<protein>
    <recommendedName>
        <fullName evidence="1">Transposase-associated domain-containing protein</fullName>
    </recommendedName>
</protein>